<dbReference type="Pfam" id="PF13230">
    <property type="entry name" value="GATase_4"/>
    <property type="match status" value="1"/>
</dbReference>
<dbReference type="EMBL" id="JMCB01000013">
    <property type="protein sequence ID" value="KFE64798.1"/>
    <property type="molecule type" value="Genomic_DNA"/>
</dbReference>
<dbReference type="RefSeq" id="WP_044193761.1">
    <property type="nucleotide sequence ID" value="NZ_JMCB01000013.1"/>
</dbReference>
<proteinExistence type="predicted"/>
<dbReference type="InterPro" id="IPR017932">
    <property type="entry name" value="GATase_2_dom"/>
</dbReference>
<dbReference type="InterPro" id="IPR029055">
    <property type="entry name" value="Ntn_hydrolases_N"/>
</dbReference>
<dbReference type="PANTHER" id="PTHR43187">
    <property type="entry name" value="GLUTAMINE AMIDOTRANSFERASE DUG3-RELATED"/>
    <property type="match status" value="1"/>
</dbReference>
<evidence type="ECO:0000313" key="3">
    <source>
        <dbReference type="EMBL" id="KFE64798.1"/>
    </source>
</evidence>
<protein>
    <submittedName>
        <fullName evidence="3">Glutamine amidotransferases class-II</fullName>
    </submittedName>
</protein>
<reference evidence="3 4" key="1">
    <citation type="submission" date="2014-04" db="EMBL/GenBank/DDBJ databases">
        <title>Genome assembly of Hyalangium minutum DSM 14724.</title>
        <authorList>
            <person name="Sharma G."/>
            <person name="Subramanian S."/>
        </authorList>
    </citation>
    <scope>NUCLEOTIDE SEQUENCE [LARGE SCALE GENOMIC DNA]</scope>
    <source>
        <strain evidence="3 4">DSM 14724</strain>
    </source>
</reference>
<evidence type="ECO:0000259" key="2">
    <source>
        <dbReference type="PROSITE" id="PS51278"/>
    </source>
</evidence>
<dbReference type="STRING" id="394096.DB31_1816"/>
<comment type="caution">
    <text evidence="3">The sequence shown here is derived from an EMBL/GenBank/DDBJ whole genome shotgun (WGS) entry which is preliminary data.</text>
</comment>
<dbReference type="GO" id="GO:0016740">
    <property type="term" value="F:transferase activity"/>
    <property type="evidence" value="ECO:0007669"/>
    <property type="project" value="UniProtKB-KW"/>
</dbReference>
<dbReference type="Gene3D" id="3.60.20.10">
    <property type="entry name" value="Glutamine Phosphoribosylpyrophosphate, subunit 1, domain 1"/>
    <property type="match status" value="1"/>
</dbReference>
<organism evidence="3 4">
    <name type="scientific">Hyalangium minutum</name>
    <dbReference type="NCBI Taxonomy" id="394096"/>
    <lineage>
        <taxon>Bacteria</taxon>
        <taxon>Pseudomonadati</taxon>
        <taxon>Myxococcota</taxon>
        <taxon>Myxococcia</taxon>
        <taxon>Myxococcales</taxon>
        <taxon>Cystobacterineae</taxon>
        <taxon>Archangiaceae</taxon>
        <taxon>Hyalangium</taxon>
    </lineage>
</organism>
<dbReference type="AlphaFoldDB" id="A0A085WAT5"/>
<keyword evidence="3" id="KW-0808">Transferase</keyword>
<evidence type="ECO:0000313" key="4">
    <source>
        <dbReference type="Proteomes" id="UP000028725"/>
    </source>
</evidence>
<name>A0A085WAT5_9BACT</name>
<dbReference type="PATRIC" id="fig|394096.3.peg.6151"/>
<keyword evidence="4" id="KW-1185">Reference proteome</keyword>
<dbReference type="InterPro" id="IPR026869">
    <property type="entry name" value="EgtC-like"/>
</dbReference>
<feature type="domain" description="Glutamine amidotransferase type-2" evidence="2">
    <location>
        <begin position="17"/>
        <end position="268"/>
    </location>
</feature>
<dbReference type="PROSITE" id="PS51278">
    <property type="entry name" value="GATASE_TYPE_2"/>
    <property type="match status" value="1"/>
</dbReference>
<dbReference type="PANTHER" id="PTHR43187:SF1">
    <property type="entry name" value="GLUTAMINE AMIDOTRANSFERASE DUG3-RELATED"/>
    <property type="match status" value="1"/>
</dbReference>
<sequence length="277" mass="30234">MSVVLAVLSSDPNLLKCELARLEGQVLLQAEPRANAVGVGTYADGEVLLRRLSSDAGLSVSSLAPPHESAALVFHGGKLPVGLSLEDNTQPFRSRAWLFAHQGALQGFDWLRTSLLEPLPEFLQWQVKGSTEGEVAFAHFLKHLRDLGRMEDPRLEAEVAGHWLRETARELERAAAQGGAARTSTLNFVATNGRILVATRSGEAPLYYTRLEGTDHCEVCGITSTTPETHPKVIAHRRHRAVVVASHVKRTQGWVELTQGTVLAVSEDLQVRHLPAI</sequence>
<gene>
    <name evidence="3" type="ORF">DB31_1816</name>
</gene>
<dbReference type="Proteomes" id="UP000028725">
    <property type="component" value="Unassembled WGS sequence"/>
</dbReference>
<accession>A0A085WAT5</accession>
<dbReference type="OrthoDB" id="5495136at2"/>
<evidence type="ECO:0000256" key="1">
    <source>
        <dbReference type="ARBA" id="ARBA00022962"/>
    </source>
</evidence>
<dbReference type="InterPro" id="IPR052373">
    <property type="entry name" value="Gamma-glu_amide_hydrolase"/>
</dbReference>
<keyword evidence="1 3" id="KW-0315">Glutamine amidotransferase</keyword>
<dbReference type="SUPFAM" id="SSF56235">
    <property type="entry name" value="N-terminal nucleophile aminohydrolases (Ntn hydrolases)"/>
    <property type="match status" value="1"/>
</dbReference>